<dbReference type="PANTHER" id="PTHR12304">
    <property type="entry name" value="INOSINE-URIDINE PREFERRING NUCLEOSIDE HYDROLASE"/>
    <property type="match status" value="1"/>
</dbReference>
<dbReference type="AlphaFoldDB" id="S8C4Z4"/>
<comment type="caution">
    <text evidence="5">The sequence shown here is derived from an EMBL/GenBank/DDBJ whole genome shotgun (WGS) entry which is preliminary data.</text>
</comment>
<dbReference type="Proteomes" id="UP000015453">
    <property type="component" value="Unassembled WGS sequence"/>
</dbReference>
<keyword evidence="3" id="KW-0326">Glycosidase</keyword>
<evidence type="ECO:0000313" key="5">
    <source>
        <dbReference type="EMBL" id="EPS59486.1"/>
    </source>
</evidence>
<evidence type="ECO:0000256" key="2">
    <source>
        <dbReference type="ARBA" id="ARBA00022801"/>
    </source>
</evidence>
<dbReference type="GO" id="GO:0008477">
    <property type="term" value="F:purine nucleosidase activity"/>
    <property type="evidence" value="ECO:0007669"/>
    <property type="project" value="TreeGrafter"/>
</dbReference>
<reference evidence="5 6" key="1">
    <citation type="journal article" date="2013" name="BMC Genomics">
        <title>The miniature genome of a carnivorous plant Genlisea aurea contains a low number of genes and short non-coding sequences.</title>
        <authorList>
            <person name="Leushkin E.V."/>
            <person name="Sutormin R.A."/>
            <person name="Nabieva E.R."/>
            <person name="Penin A.A."/>
            <person name="Kondrashov A.S."/>
            <person name="Logacheva M.D."/>
        </authorList>
    </citation>
    <scope>NUCLEOTIDE SEQUENCE [LARGE SCALE GENOMIC DNA]</scope>
</reference>
<sequence>KREKLIIDTDPGIDDSLALFMAFQSPDIEILGLTTIFGNVSTVDATRNALFLCEIGGCPDLPVAEGSHEPLK</sequence>
<dbReference type="GO" id="GO:0006152">
    <property type="term" value="P:purine nucleoside catabolic process"/>
    <property type="evidence" value="ECO:0007669"/>
    <property type="project" value="TreeGrafter"/>
</dbReference>
<comment type="similarity">
    <text evidence="1">Belongs to the IUNH family.</text>
</comment>
<feature type="non-terminal residue" evidence="5">
    <location>
        <position position="72"/>
    </location>
</feature>
<dbReference type="Gene3D" id="3.90.245.10">
    <property type="entry name" value="Ribonucleoside hydrolase-like"/>
    <property type="match status" value="1"/>
</dbReference>
<accession>S8C4Z4</accession>
<keyword evidence="6" id="KW-1185">Reference proteome</keyword>
<dbReference type="Pfam" id="PF01156">
    <property type="entry name" value="IU_nuc_hydro"/>
    <property type="match status" value="1"/>
</dbReference>
<dbReference type="EMBL" id="AUSU01008327">
    <property type="protein sequence ID" value="EPS59486.1"/>
    <property type="molecule type" value="Genomic_DNA"/>
</dbReference>
<keyword evidence="2 5" id="KW-0378">Hydrolase</keyword>
<dbReference type="SUPFAM" id="SSF53590">
    <property type="entry name" value="Nucleoside hydrolase"/>
    <property type="match status" value="1"/>
</dbReference>
<proteinExistence type="inferred from homology"/>
<feature type="domain" description="Inosine/uridine-preferring nucleoside hydrolase" evidence="4">
    <location>
        <begin position="5"/>
        <end position="71"/>
    </location>
</feature>
<name>S8C4Z4_9LAMI</name>
<feature type="non-terminal residue" evidence="5">
    <location>
        <position position="1"/>
    </location>
</feature>
<dbReference type="GO" id="GO:0005829">
    <property type="term" value="C:cytosol"/>
    <property type="evidence" value="ECO:0007669"/>
    <property type="project" value="TreeGrafter"/>
</dbReference>
<gene>
    <name evidence="5" type="ORF">M569_15320</name>
</gene>
<dbReference type="PANTHER" id="PTHR12304:SF1">
    <property type="entry name" value="URIDINE NUCLEOSIDASE 1"/>
    <property type="match status" value="1"/>
</dbReference>
<dbReference type="InterPro" id="IPR036452">
    <property type="entry name" value="Ribo_hydro-like"/>
</dbReference>
<organism evidence="5 6">
    <name type="scientific">Genlisea aurea</name>
    <dbReference type="NCBI Taxonomy" id="192259"/>
    <lineage>
        <taxon>Eukaryota</taxon>
        <taxon>Viridiplantae</taxon>
        <taxon>Streptophyta</taxon>
        <taxon>Embryophyta</taxon>
        <taxon>Tracheophyta</taxon>
        <taxon>Spermatophyta</taxon>
        <taxon>Magnoliopsida</taxon>
        <taxon>eudicotyledons</taxon>
        <taxon>Gunneridae</taxon>
        <taxon>Pentapetalae</taxon>
        <taxon>asterids</taxon>
        <taxon>lamiids</taxon>
        <taxon>Lamiales</taxon>
        <taxon>Lentibulariaceae</taxon>
        <taxon>Genlisea</taxon>
    </lineage>
</organism>
<protein>
    <submittedName>
        <fullName evidence="5">Inosine-uridine preferring nucleoside hydrolase family protein</fullName>
    </submittedName>
</protein>
<evidence type="ECO:0000256" key="1">
    <source>
        <dbReference type="ARBA" id="ARBA00009176"/>
    </source>
</evidence>
<evidence type="ECO:0000313" key="6">
    <source>
        <dbReference type="Proteomes" id="UP000015453"/>
    </source>
</evidence>
<dbReference type="InterPro" id="IPR023186">
    <property type="entry name" value="IUNH"/>
</dbReference>
<evidence type="ECO:0000259" key="4">
    <source>
        <dbReference type="Pfam" id="PF01156"/>
    </source>
</evidence>
<evidence type="ECO:0000256" key="3">
    <source>
        <dbReference type="ARBA" id="ARBA00023295"/>
    </source>
</evidence>
<dbReference type="OrthoDB" id="1687973at2759"/>
<dbReference type="InterPro" id="IPR001910">
    <property type="entry name" value="Inosine/uridine_hydrolase_dom"/>
</dbReference>